<keyword evidence="2" id="KW-0472">Membrane</keyword>
<feature type="compositionally biased region" description="Polar residues" evidence="1">
    <location>
        <begin position="328"/>
        <end position="341"/>
    </location>
</feature>
<evidence type="ECO:0000256" key="1">
    <source>
        <dbReference type="SAM" id="MobiDB-lite"/>
    </source>
</evidence>
<keyword evidence="2" id="KW-1133">Transmembrane helix</keyword>
<keyword evidence="2" id="KW-0812">Transmembrane</keyword>
<sequence length="341" mass="37855">MYVSVISLAVINLFVLTFTRASLEYTAAWPQFIVILVLGSVVCYWKRQLVELHQLPYWRVVLMRLCDGLLFLQVAWMNIRVFNHLTMMAPFPYVDDLLLGWDRLLALPWREYFEFIHSKPFLIALLDASYTSLSTLSLVALVVLCAMKDGRRARFFVEAFFATALICTAVGAAFPAKAAVAMLVPDIASFTNFIYAPGVYHLPHMEALRDIAVPVVLDLYNLPGLVTFPSFHTAAGVLLATAFWRTRLFAPVLVYAIVMIASTPIFGGHYFVDLLVGLLVAASVSAIVATQPIYSGMFGSKELTYPKKIGGARNQKPLLPDRPGVFHLSNQQGPESSGKQA</sequence>
<feature type="transmembrane region" description="Helical" evidence="2">
    <location>
        <begin position="27"/>
        <end position="45"/>
    </location>
</feature>
<dbReference type="AlphaFoldDB" id="A0A0X3TKE7"/>
<evidence type="ECO:0000313" key="4">
    <source>
        <dbReference type="EMBL" id="KUJ76228.1"/>
    </source>
</evidence>
<dbReference type="CDD" id="cd01610">
    <property type="entry name" value="PAP2_like"/>
    <property type="match status" value="1"/>
</dbReference>
<protein>
    <recommendedName>
        <fullName evidence="3">Inositolphosphotransferase Aur1/Ipt1 domain-containing protein</fullName>
    </recommendedName>
</protein>
<feature type="transmembrane region" description="Helical" evidence="2">
    <location>
        <begin position="57"/>
        <end position="79"/>
    </location>
</feature>
<comment type="caution">
    <text evidence="4">The sequence shown here is derived from an EMBL/GenBank/DDBJ whole genome shotgun (WGS) entry which is preliminary data.</text>
</comment>
<accession>A0A0X3TKE7</accession>
<feature type="transmembrane region" description="Helical" evidence="2">
    <location>
        <begin position="252"/>
        <end position="272"/>
    </location>
</feature>
<dbReference type="SUPFAM" id="SSF48317">
    <property type="entry name" value="Acid phosphatase/Vanadium-dependent haloperoxidase"/>
    <property type="match status" value="1"/>
</dbReference>
<dbReference type="STRING" id="1685379.AVO45_13015"/>
<dbReference type="Pfam" id="PF14378">
    <property type="entry name" value="PAP2_3"/>
    <property type="match status" value="1"/>
</dbReference>
<gene>
    <name evidence="4" type="ORF">AVO45_13015</name>
</gene>
<name>A0A0X3TKE7_9RHOB</name>
<feature type="transmembrane region" description="Helical" evidence="2">
    <location>
        <begin position="225"/>
        <end position="245"/>
    </location>
</feature>
<evidence type="ECO:0000259" key="3">
    <source>
        <dbReference type="Pfam" id="PF14378"/>
    </source>
</evidence>
<dbReference type="EMBL" id="LQBQ01000036">
    <property type="protein sequence ID" value="KUJ76228.1"/>
    <property type="molecule type" value="Genomic_DNA"/>
</dbReference>
<dbReference type="GO" id="GO:0016020">
    <property type="term" value="C:membrane"/>
    <property type="evidence" value="ECO:0007669"/>
    <property type="project" value="UniProtKB-SubCell"/>
</dbReference>
<reference evidence="4 5" key="1">
    <citation type="submission" date="2015-12" db="EMBL/GenBank/DDBJ databases">
        <authorList>
            <person name="Shamseldin A."/>
            <person name="Moawad H."/>
            <person name="Abd El-Rahim W.M."/>
            <person name="Sadowsky M.J."/>
        </authorList>
    </citation>
    <scope>NUCLEOTIDE SEQUENCE [LARGE SCALE GENOMIC DNA]</scope>
    <source>
        <strain evidence="4 5">ZGT118</strain>
    </source>
</reference>
<feature type="domain" description="Inositolphosphotransferase Aur1/Ipt1" evidence="3">
    <location>
        <begin position="98"/>
        <end position="283"/>
    </location>
</feature>
<feature type="region of interest" description="Disordered" evidence="1">
    <location>
        <begin position="311"/>
        <end position="341"/>
    </location>
</feature>
<evidence type="ECO:0000313" key="5">
    <source>
        <dbReference type="Proteomes" id="UP000053791"/>
    </source>
</evidence>
<dbReference type="InterPro" id="IPR026841">
    <property type="entry name" value="Aur1/Ipt1"/>
</dbReference>
<organism evidence="4 5">
    <name type="scientific">Ruegeria marisrubri</name>
    <dbReference type="NCBI Taxonomy" id="1685379"/>
    <lineage>
        <taxon>Bacteria</taxon>
        <taxon>Pseudomonadati</taxon>
        <taxon>Pseudomonadota</taxon>
        <taxon>Alphaproteobacteria</taxon>
        <taxon>Rhodobacterales</taxon>
        <taxon>Roseobacteraceae</taxon>
        <taxon>Ruegeria</taxon>
    </lineage>
</organism>
<feature type="transmembrane region" description="Helical" evidence="2">
    <location>
        <begin position="155"/>
        <end position="176"/>
    </location>
</feature>
<feature type="transmembrane region" description="Helical" evidence="2">
    <location>
        <begin position="121"/>
        <end position="143"/>
    </location>
</feature>
<evidence type="ECO:0000256" key="2">
    <source>
        <dbReference type="SAM" id="Phobius"/>
    </source>
</evidence>
<dbReference type="InterPro" id="IPR036938">
    <property type="entry name" value="PAP2/HPO_sf"/>
</dbReference>
<dbReference type="OrthoDB" id="7584858at2"/>
<feature type="transmembrane region" description="Helical" evidence="2">
    <location>
        <begin position="278"/>
        <end position="298"/>
    </location>
</feature>
<proteinExistence type="predicted"/>
<keyword evidence="5" id="KW-1185">Reference proteome</keyword>
<dbReference type="Proteomes" id="UP000053791">
    <property type="component" value="Unassembled WGS sequence"/>
</dbReference>